<keyword evidence="6 10" id="KW-1133">Transmembrane helix</keyword>
<evidence type="ECO:0000256" key="8">
    <source>
        <dbReference type="ARBA" id="ARBA00049740"/>
    </source>
</evidence>
<dbReference type="InterPro" id="IPR017871">
    <property type="entry name" value="ABC_transporter-like_CS"/>
</dbReference>
<dbReference type="PROSITE" id="PS50929">
    <property type="entry name" value="ABC_TM1F"/>
    <property type="match status" value="1"/>
</dbReference>
<evidence type="ECO:0000256" key="3">
    <source>
        <dbReference type="ARBA" id="ARBA00022692"/>
    </source>
</evidence>
<dbReference type="SUPFAM" id="SSF52540">
    <property type="entry name" value="P-loop containing nucleoside triphosphate hydrolases"/>
    <property type="match status" value="1"/>
</dbReference>
<evidence type="ECO:0000256" key="1">
    <source>
        <dbReference type="ARBA" id="ARBA00004141"/>
    </source>
</evidence>
<feature type="region of interest" description="Disordered" evidence="9">
    <location>
        <begin position="157"/>
        <end position="176"/>
    </location>
</feature>
<dbReference type="InterPro" id="IPR020568">
    <property type="entry name" value="Ribosomal_Su5_D2-typ_SF"/>
</dbReference>
<dbReference type="InterPro" id="IPR003593">
    <property type="entry name" value="AAA+_ATPase"/>
</dbReference>
<feature type="transmembrane region" description="Helical" evidence="10">
    <location>
        <begin position="235"/>
        <end position="256"/>
    </location>
</feature>
<evidence type="ECO:0000259" key="11">
    <source>
        <dbReference type="PROSITE" id="PS50893"/>
    </source>
</evidence>
<feature type="domain" description="ABC transporter" evidence="11">
    <location>
        <begin position="513"/>
        <end position="749"/>
    </location>
</feature>
<dbReference type="CDD" id="cd18575">
    <property type="entry name" value="ABC_6TM_bac_exporter_ABCB8_10_like"/>
    <property type="match status" value="1"/>
</dbReference>
<name>A0AA39CII2_9EURO</name>
<dbReference type="PROSITE" id="PS00211">
    <property type="entry name" value="ABC_TRANSPORTER_1"/>
    <property type="match status" value="1"/>
</dbReference>
<evidence type="ECO:0000256" key="4">
    <source>
        <dbReference type="ARBA" id="ARBA00022741"/>
    </source>
</evidence>
<evidence type="ECO:0000256" key="10">
    <source>
        <dbReference type="SAM" id="Phobius"/>
    </source>
</evidence>
<dbReference type="SUPFAM" id="SSF90123">
    <property type="entry name" value="ABC transporter transmembrane region"/>
    <property type="match status" value="1"/>
</dbReference>
<dbReference type="Gene3D" id="1.20.1560.10">
    <property type="entry name" value="ABC transporter type 1, transmembrane domain"/>
    <property type="match status" value="1"/>
</dbReference>
<evidence type="ECO:0000256" key="7">
    <source>
        <dbReference type="ARBA" id="ARBA00023136"/>
    </source>
</evidence>
<dbReference type="PANTHER" id="PTHR43394">
    <property type="entry name" value="ATP-DEPENDENT PERMEASE MDL1, MITOCHONDRIAL"/>
    <property type="match status" value="1"/>
</dbReference>
<dbReference type="Pfam" id="PF00005">
    <property type="entry name" value="ABC_tran"/>
    <property type="match status" value="1"/>
</dbReference>
<dbReference type="SMART" id="SM00382">
    <property type="entry name" value="AAA"/>
    <property type="match status" value="1"/>
</dbReference>
<dbReference type="GO" id="GO:0016887">
    <property type="term" value="F:ATP hydrolysis activity"/>
    <property type="evidence" value="ECO:0007669"/>
    <property type="project" value="InterPro"/>
</dbReference>
<dbReference type="FunFam" id="3.40.50.300:FF:000218">
    <property type="entry name" value="Multidrug ABC transporter ATP-binding protein"/>
    <property type="match status" value="1"/>
</dbReference>
<dbReference type="GO" id="GO:0005524">
    <property type="term" value="F:ATP binding"/>
    <property type="evidence" value="ECO:0007669"/>
    <property type="project" value="UniProtKB-KW"/>
</dbReference>
<evidence type="ECO:0000313" key="13">
    <source>
        <dbReference type="EMBL" id="KAJ9609330.1"/>
    </source>
</evidence>
<gene>
    <name evidence="13" type="ORF">H2204_015540</name>
</gene>
<dbReference type="Gene3D" id="3.40.50.300">
    <property type="entry name" value="P-loop containing nucleotide triphosphate hydrolases"/>
    <property type="match status" value="1"/>
</dbReference>
<sequence length="753" mass="80134">MKGMSDTLAQPVSHTLDVKHSRFIAHAAPIEGASAALAFLQDVAVADATHNCWAYRHGQDYRSSDDGEPAGTAGRPILAAIDGQGFDRVMVVVTRWFGGIKLGAGGLVRAYGGAAAECLRTAPRLPLVAMARLQLLAGFEDLGALHAALPAHAAEKRDEQFDANGDAPATDPASPPLRRLGSLRTLWPFVRRHSGLFSAWLLALAVSSAATLSLPPAVKQMIDHGFSSGGQINRAFALLMLVAVVLALATAARFYFVSLLGEKVVADLRSRLYAHLIQLGAGFHDRSRSGELVSRLTADSELLRSVVGSTMSVALRSSVTVVGSLAMLFVTSPRLAAWSLLGIPLAVLPIIIGARKLRTIARSSQDRIADANSLASETLGAVRTVQAHAREPYERGRFDHALGDAIRAARRRIGAQSLVTASAILLVFGAIVGVLWLGAHDVIDGRLSAGTLGQFVLYALIGGGSVGALAEVWNELQRASGGMGRIGELLQEDIEIRAPAKPRALPQPLRGEIHFDDVVFNYPQRPDQAALDHFNLHVRPGETVALVGPSGAGKSTVLSMLLRFHDPAAGRIRVDGIDVRDVDPAELRAQLALVPQQPTLFASSARDNIRYGRLEASDAEVEDAARAAEADAFLRALPEGYDSELGERGARLSGGQQQRVAIARALLKDAPILLLDEATSALDAQSEHGVQQALERLMAGRTTVVIAHRLATVLKADRIVVMDHGRIVAEGTHAKLLAEGGLYAELARLQFID</sequence>
<dbReference type="InterPro" id="IPR036640">
    <property type="entry name" value="ABC1_TM_sf"/>
</dbReference>
<dbReference type="SUPFAM" id="SSF54211">
    <property type="entry name" value="Ribosomal protein S5 domain 2-like"/>
    <property type="match status" value="1"/>
</dbReference>
<dbReference type="NCBIfam" id="TIGR02204">
    <property type="entry name" value="MsbA_rel"/>
    <property type="match status" value="1"/>
</dbReference>
<feature type="domain" description="ABC transmembrane type-1" evidence="12">
    <location>
        <begin position="201"/>
        <end position="478"/>
    </location>
</feature>
<dbReference type="EMBL" id="JAPDRN010000256">
    <property type="protein sequence ID" value="KAJ9609330.1"/>
    <property type="molecule type" value="Genomic_DNA"/>
</dbReference>
<protein>
    <recommendedName>
        <fullName evidence="8">ABC multidrug transporter MDR2</fullName>
    </recommendedName>
</protein>
<dbReference type="InterPro" id="IPR001498">
    <property type="entry name" value="Impact_N"/>
</dbReference>
<dbReference type="PANTHER" id="PTHR43394:SF1">
    <property type="entry name" value="ATP-BINDING CASSETTE SUB-FAMILY B MEMBER 10, MITOCHONDRIAL"/>
    <property type="match status" value="1"/>
</dbReference>
<comment type="caution">
    <text evidence="13">The sequence shown here is derived from an EMBL/GenBank/DDBJ whole genome shotgun (WGS) entry which is preliminary data.</text>
</comment>
<comment type="subcellular location">
    <subcellularLocation>
        <location evidence="1">Membrane</location>
        <topology evidence="1">Multi-pass membrane protein</topology>
    </subcellularLocation>
</comment>
<organism evidence="13">
    <name type="scientific">Knufia peltigerae</name>
    <dbReference type="NCBI Taxonomy" id="1002370"/>
    <lineage>
        <taxon>Eukaryota</taxon>
        <taxon>Fungi</taxon>
        <taxon>Dikarya</taxon>
        <taxon>Ascomycota</taxon>
        <taxon>Pezizomycotina</taxon>
        <taxon>Eurotiomycetes</taxon>
        <taxon>Chaetothyriomycetidae</taxon>
        <taxon>Chaetothyriales</taxon>
        <taxon>Trichomeriaceae</taxon>
        <taxon>Knufia</taxon>
    </lineage>
</organism>
<comment type="similarity">
    <text evidence="2">Belongs to the ABC transporter superfamily. ABCB family. Mitochondrial peptide exporter (TC 3.A.1.212) subfamily.</text>
</comment>
<dbReference type="InterPro" id="IPR039421">
    <property type="entry name" value="Type_1_exporter"/>
</dbReference>
<dbReference type="AlphaFoldDB" id="A0AA39CII2"/>
<evidence type="ECO:0000256" key="2">
    <source>
        <dbReference type="ARBA" id="ARBA00005580"/>
    </source>
</evidence>
<feature type="transmembrane region" description="Helical" evidence="10">
    <location>
        <begin position="336"/>
        <end position="354"/>
    </location>
</feature>
<feature type="transmembrane region" description="Helical" evidence="10">
    <location>
        <begin position="417"/>
        <end position="439"/>
    </location>
</feature>
<dbReference type="Pfam" id="PF01205">
    <property type="entry name" value="Impact_N"/>
    <property type="match status" value="1"/>
</dbReference>
<dbReference type="GO" id="GO:0090374">
    <property type="term" value="P:oligopeptide export from mitochondrion"/>
    <property type="evidence" value="ECO:0007669"/>
    <property type="project" value="TreeGrafter"/>
</dbReference>
<evidence type="ECO:0000256" key="6">
    <source>
        <dbReference type="ARBA" id="ARBA00022989"/>
    </source>
</evidence>
<evidence type="ECO:0000256" key="5">
    <source>
        <dbReference type="ARBA" id="ARBA00022840"/>
    </source>
</evidence>
<dbReference type="PROSITE" id="PS50893">
    <property type="entry name" value="ABC_TRANSPORTER_2"/>
    <property type="match status" value="1"/>
</dbReference>
<accession>A0AA39CII2</accession>
<dbReference type="GO" id="GO:0015421">
    <property type="term" value="F:ABC-type oligopeptide transporter activity"/>
    <property type="evidence" value="ECO:0007669"/>
    <property type="project" value="TreeGrafter"/>
</dbReference>
<feature type="transmembrane region" description="Helical" evidence="10">
    <location>
        <begin position="451"/>
        <end position="473"/>
    </location>
</feature>
<dbReference type="Gene3D" id="3.30.230.30">
    <property type="entry name" value="Impact, N-terminal domain"/>
    <property type="match status" value="1"/>
</dbReference>
<dbReference type="InterPro" id="IPR027417">
    <property type="entry name" value="P-loop_NTPase"/>
</dbReference>
<evidence type="ECO:0000259" key="12">
    <source>
        <dbReference type="PROSITE" id="PS50929"/>
    </source>
</evidence>
<dbReference type="InterPro" id="IPR011918">
    <property type="entry name" value="ABC_MsbA_ATP-bd"/>
</dbReference>
<keyword evidence="7 10" id="KW-0472">Membrane</keyword>
<keyword evidence="3 10" id="KW-0812">Transmembrane</keyword>
<dbReference type="InterPro" id="IPR036956">
    <property type="entry name" value="Impact_N_sf"/>
</dbReference>
<proteinExistence type="inferred from homology"/>
<feature type="transmembrane region" description="Helical" evidence="10">
    <location>
        <begin position="194"/>
        <end position="215"/>
    </location>
</feature>
<keyword evidence="5" id="KW-0067">ATP-binding</keyword>
<dbReference type="InterPro" id="IPR003439">
    <property type="entry name" value="ABC_transporter-like_ATP-bd"/>
</dbReference>
<reference evidence="13" key="1">
    <citation type="submission" date="2022-10" db="EMBL/GenBank/DDBJ databases">
        <title>Culturing micro-colonial fungi from biological soil crusts in the Mojave desert and describing Neophaeococcomyces mojavensis, and introducing the new genera and species Taxawa tesnikishii.</title>
        <authorList>
            <person name="Kurbessoian T."/>
            <person name="Stajich J.E."/>
        </authorList>
    </citation>
    <scope>NUCLEOTIDE SEQUENCE</scope>
    <source>
        <strain evidence="13">TK_35</strain>
    </source>
</reference>
<keyword evidence="4" id="KW-0547">Nucleotide-binding</keyword>
<evidence type="ECO:0000256" key="9">
    <source>
        <dbReference type="SAM" id="MobiDB-lite"/>
    </source>
</evidence>
<dbReference type="InterPro" id="IPR011527">
    <property type="entry name" value="ABC1_TM_dom"/>
</dbReference>
<dbReference type="Pfam" id="PF00664">
    <property type="entry name" value="ABC_membrane"/>
    <property type="match status" value="1"/>
</dbReference>
<dbReference type="GO" id="GO:0005743">
    <property type="term" value="C:mitochondrial inner membrane"/>
    <property type="evidence" value="ECO:0007669"/>
    <property type="project" value="TreeGrafter"/>
</dbReference>